<dbReference type="NCBIfam" id="NF041186">
    <property type="entry name" value="SenA"/>
    <property type="match status" value="1"/>
</dbReference>
<dbReference type="Pfam" id="PF03781">
    <property type="entry name" value="FGE-sulfatase"/>
    <property type="match status" value="1"/>
</dbReference>
<dbReference type="NCBIfam" id="TIGR04373">
    <property type="entry name" value="egtB_X_signatur"/>
    <property type="match status" value="1"/>
</dbReference>
<dbReference type="InterPro" id="IPR005532">
    <property type="entry name" value="SUMF_dom"/>
</dbReference>
<comment type="pathway">
    <text evidence="3">Amino-acid biosynthesis; ergothioneine biosynthesis.</text>
</comment>
<evidence type="ECO:0000313" key="6">
    <source>
        <dbReference type="EMBL" id="BDG01315.1"/>
    </source>
</evidence>
<dbReference type="InterPro" id="IPR030809">
    <property type="entry name" value="EgtB_signatur"/>
</dbReference>
<dbReference type="SUPFAM" id="SSF56436">
    <property type="entry name" value="C-type lectin-like"/>
    <property type="match status" value="1"/>
</dbReference>
<dbReference type="InterPro" id="IPR042095">
    <property type="entry name" value="SUMF_sf"/>
</dbReference>
<keyword evidence="1" id="KW-0560">Oxidoreductase</keyword>
<dbReference type="Proteomes" id="UP001162891">
    <property type="component" value="Chromosome"/>
</dbReference>
<evidence type="ECO:0000259" key="4">
    <source>
        <dbReference type="Pfam" id="PF03781"/>
    </source>
</evidence>
<evidence type="ECO:0000313" key="7">
    <source>
        <dbReference type="Proteomes" id="UP001162891"/>
    </source>
</evidence>
<dbReference type="Gene3D" id="3.90.1580.10">
    <property type="entry name" value="paralog of FGE (formylglycine-generating enzyme)"/>
    <property type="match status" value="1"/>
</dbReference>
<reference evidence="7" key="1">
    <citation type="journal article" date="2022" name="Int. J. Syst. Evol. Microbiol.">
        <title>Anaeromyxobacter oryzae sp. nov., Anaeromyxobacter diazotrophicus sp. nov. and Anaeromyxobacter paludicola sp. nov., isolated from paddy soils.</title>
        <authorList>
            <person name="Itoh H."/>
            <person name="Xu Z."/>
            <person name="Mise K."/>
            <person name="Masuda Y."/>
            <person name="Ushijima N."/>
            <person name="Hayakawa C."/>
            <person name="Shiratori Y."/>
            <person name="Senoo K."/>
        </authorList>
    </citation>
    <scope>NUCLEOTIDE SEQUENCE [LARGE SCALE GENOMIC DNA]</scope>
    <source>
        <strain evidence="7">Red232</strain>
    </source>
</reference>
<dbReference type="InterPro" id="IPR024775">
    <property type="entry name" value="DinB-like"/>
</dbReference>
<keyword evidence="7" id="KW-1185">Reference proteome</keyword>
<evidence type="ECO:0000259" key="5">
    <source>
        <dbReference type="Pfam" id="PF12867"/>
    </source>
</evidence>
<accession>A0ABM7WPC4</accession>
<dbReference type="PANTHER" id="PTHR23150">
    <property type="entry name" value="SULFATASE MODIFYING FACTOR 1, 2"/>
    <property type="match status" value="1"/>
</dbReference>
<dbReference type="InterPro" id="IPR034660">
    <property type="entry name" value="DinB/YfiT-like"/>
</dbReference>
<feature type="domain" description="Sulfatase-modifying factor enzyme-like" evidence="4">
    <location>
        <begin position="160"/>
        <end position="422"/>
    </location>
</feature>
<dbReference type="SUPFAM" id="SSF109854">
    <property type="entry name" value="DinB/YfiT-like putative metalloenzymes"/>
    <property type="match status" value="1"/>
</dbReference>
<protein>
    <submittedName>
        <fullName evidence="6">Hercynine oxygenase</fullName>
    </submittedName>
</protein>
<gene>
    <name evidence="6" type="primary">egtB</name>
    <name evidence="6" type="ORF">AMOR_03110</name>
</gene>
<dbReference type="InterPro" id="IPR016187">
    <property type="entry name" value="CTDL_fold"/>
</dbReference>
<dbReference type="InterPro" id="IPR051043">
    <property type="entry name" value="Sulfatase_Mod_Factor_Kinase"/>
</dbReference>
<organism evidence="6 7">
    <name type="scientific">Anaeromyxobacter oryzae</name>
    <dbReference type="NCBI Taxonomy" id="2918170"/>
    <lineage>
        <taxon>Bacteria</taxon>
        <taxon>Pseudomonadati</taxon>
        <taxon>Myxococcota</taxon>
        <taxon>Myxococcia</taxon>
        <taxon>Myxococcales</taxon>
        <taxon>Cystobacterineae</taxon>
        <taxon>Anaeromyxobacteraceae</taxon>
        <taxon>Anaeromyxobacter</taxon>
    </lineage>
</organism>
<evidence type="ECO:0000256" key="1">
    <source>
        <dbReference type="ARBA" id="ARBA00023002"/>
    </source>
</evidence>
<dbReference type="Pfam" id="PF12867">
    <property type="entry name" value="DinB_2"/>
    <property type="match status" value="1"/>
</dbReference>
<keyword evidence="2" id="KW-0408">Iron</keyword>
<sequence>MDDAVGAWIRDARARTLALGRALAPGALLGPRLAIVNPPLWELGHVAWFQERWILRRAGLPPLRADGDALYDSIAIPHDRRWELPLPSLASTLEYLAAVEAAALARLAAASDPADAWFACLTVFHEDMHLEAMAFTRQTLGDRAPPLPGTAPAPEGGGPCPGDVAVPGGTFLLGASPDEPFVFDNEKWAHPVALAPFRIARAPVTQADFGAFVDDGGYARRALWSDAGWRWREAAGVDRPAYWERAGDRWARREFDRVVPLAPHRPMVHVNWWEAEAWCRWAGRRLPTEAEWEAAAAGEPGPDGRLAAHKRRFPWGDAPPTPERAHLDARVLHPVDVGALAAGDSAFGCRQLVGNVWEWTASDFLPYPGFVPDPYREYSQPWFGTHRVLRGGSFATPARLLRNTWRNFYTPDRRDMWVGFRTCAV</sequence>
<evidence type="ECO:0000256" key="3">
    <source>
        <dbReference type="ARBA" id="ARBA00037882"/>
    </source>
</evidence>
<name>A0ABM7WPC4_9BACT</name>
<feature type="domain" description="DinB-like" evidence="5">
    <location>
        <begin position="10"/>
        <end position="112"/>
    </location>
</feature>
<dbReference type="PANTHER" id="PTHR23150:SF36">
    <property type="entry name" value="HERCYNINE OXYGENASE"/>
    <property type="match status" value="1"/>
</dbReference>
<dbReference type="RefSeq" id="WP_248357740.1">
    <property type="nucleotide sequence ID" value="NZ_AP025591.1"/>
</dbReference>
<dbReference type="EMBL" id="AP025591">
    <property type="protein sequence ID" value="BDG01315.1"/>
    <property type="molecule type" value="Genomic_DNA"/>
</dbReference>
<evidence type="ECO:0000256" key="2">
    <source>
        <dbReference type="ARBA" id="ARBA00023004"/>
    </source>
</evidence>
<proteinExistence type="predicted"/>